<dbReference type="PANTHER" id="PTHR31793">
    <property type="entry name" value="4-HYDROXYBENZOYL-COA THIOESTERASE FAMILY MEMBER"/>
    <property type="match status" value="1"/>
</dbReference>
<dbReference type="InterPro" id="IPR050563">
    <property type="entry name" value="4-hydroxybenzoyl-CoA_TE"/>
</dbReference>
<dbReference type="InterPro" id="IPR029069">
    <property type="entry name" value="HotDog_dom_sf"/>
</dbReference>
<comment type="similarity">
    <text evidence="1">Belongs to the 4-hydroxybenzoyl-CoA thioesterase family.</text>
</comment>
<dbReference type="OrthoDB" id="9799036at2"/>
<dbReference type="GO" id="GO:0047617">
    <property type="term" value="F:fatty acyl-CoA hydrolase activity"/>
    <property type="evidence" value="ECO:0007669"/>
    <property type="project" value="TreeGrafter"/>
</dbReference>
<proteinExistence type="inferred from homology"/>
<dbReference type="PANTHER" id="PTHR31793:SF27">
    <property type="entry name" value="NOVEL THIOESTERASE SUPERFAMILY DOMAIN AND SAPOSIN A-TYPE DOMAIN CONTAINING PROTEIN (0610012H03RIK)"/>
    <property type="match status" value="1"/>
</dbReference>
<dbReference type="Gene3D" id="3.10.129.10">
    <property type="entry name" value="Hotdog Thioesterase"/>
    <property type="match status" value="1"/>
</dbReference>
<dbReference type="Proteomes" id="UP000215931">
    <property type="component" value="Unassembled WGS sequence"/>
</dbReference>
<dbReference type="RefSeq" id="WP_095521174.1">
    <property type="nucleotide sequence ID" value="NZ_NPKH01000035.1"/>
</dbReference>
<protein>
    <recommendedName>
        <fullName evidence="5">Thioesterase</fullName>
    </recommendedName>
</protein>
<evidence type="ECO:0000256" key="1">
    <source>
        <dbReference type="ARBA" id="ARBA00005953"/>
    </source>
</evidence>
<organism evidence="3 4">
    <name type="scientific">Mesorhizobium wenxiniae</name>
    <dbReference type="NCBI Taxonomy" id="2014805"/>
    <lineage>
        <taxon>Bacteria</taxon>
        <taxon>Pseudomonadati</taxon>
        <taxon>Pseudomonadota</taxon>
        <taxon>Alphaproteobacteria</taxon>
        <taxon>Hyphomicrobiales</taxon>
        <taxon>Phyllobacteriaceae</taxon>
        <taxon>Mesorhizobium</taxon>
    </lineage>
</organism>
<keyword evidence="2" id="KW-0378">Hydrolase</keyword>
<name>A0A271K9B9_9HYPH</name>
<evidence type="ECO:0000256" key="2">
    <source>
        <dbReference type="ARBA" id="ARBA00022801"/>
    </source>
</evidence>
<reference evidence="3 4" key="1">
    <citation type="submission" date="2017-08" db="EMBL/GenBank/DDBJ databases">
        <title>Mesorhizobium wenxinae sp. nov., a novel rhizobial species isolated from root nodules of chickpea (Cicer arietinum L.).</title>
        <authorList>
            <person name="Zhang J."/>
        </authorList>
    </citation>
    <scope>NUCLEOTIDE SEQUENCE [LARGE SCALE GENOMIC DNA]</scope>
    <source>
        <strain evidence="4">WYCCWR 10019</strain>
    </source>
</reference>
<gene>
    <name evidence="3" type="ORF">CIT31_27300</name>
</gene>
<evidence type="ECO:0000313" key="4">
    <source>
        <dbReference type="Proteomes" id="UP000215931"/>
    </source>
</evidence>
<dbReference type="AlphaFoldDB" id="A0A271K9B9"/>
<accession>A0A271K9B9</accession>
<evidence type="ECO:0008006" key="5">
    <source>
        <dbReference type="Google" id="ProtNLM"/>
    </source>
</evidence>
<dbReference type="EMBL" id="NPKH01000035">
    <property type="protein sequence ID" value="PAP92250.1"/>
    <property type="molecule type" value="Genomic_DNA"/>
</dbReference>
<keyword evidence="4" id="KW-1185">Reference proteome</keyword>
<evidence type="ECO:0000313" key="3">
    <source>
        <dbReference type="EMBL" id="PAP92250.1"/>
    </source>
</evidence>
<sequence length="142" mass="15728">MNDARLLDIELFQHFADEHVRFCDTDALGHVNVGVYSSYFAAGRAIFDTMLASDDYILPIARIAMDLRAEIKYPNKIVVGSLLLRTGRSSFLVGQGLWIEGKPMATAEVTHVLVDRKNGRSTPLPEPFLHKLRSLGPVCAEG</sequence>
<dbReference type="Pfam" id="PF13279">
    <property type="entry name" value="4HBT_2"/>
    <property type="match status" value="1"/>
</dbReference>
<comment type="caution">
    <text evidence="3">The sequence shown here is derived from an EMBL/GenBank/DDBJ whole genome shotgun (WGS) entry which is preliminary data.</text>
</comment>
<dbReference type="CDD" id="cd00586">
    <property type="entry name" value="4HBT"/>
    <property type="match status" value="1"/>
</dbReference>
<dbReference type="SUPFAM" id="SSF54637">
    <property type="entry name" value="Thioesterase/thiol ester dehydrase-isomerase"/>
    <property type="match status" value="1"/>
</dbReference>